<feature type="domain" description="HTH merR-type" evidence="2">
    <location>
        <begin position="15"/>
        <end position="83"/>
    </location>
</feature>
<gene>
    <name evidence="3" type="ORF">H4W81_000200</name>
</gene>
<dbReference type="EMBL" id="JADBEF010000001">
    <property type="protein sequence ID" value="MBE1557421.1"/>
    <property type="molecule type" value="Genomic_DNA"/>
</dbReference>
<dbReference type="InterPro" id="IPR009061">
    <property type="entry name" value="DNA-bd_dom_put_sf"/>
</dbReference>
<accession>A0ABR9K5Y7</accession>
<dbReference type="GO" id="GO:0003677">
    <property type="term" value="F:DNA binding"/>
    <property type="evidence" value="ECO:0007669"/>
    <property type="project" value="UniProtKB-KW"/>
</dbReference>
<evidence type="ECO:0000313" key="3">
    <source>
        <dbReference type="EMBL" id="MBE1557421.1"/>
    </source>
</evidence>
<dbReference type="SUPFAM" id="SSF46955">
    <property type="entry name" value="Putative DNA-binding domain"/>
    <property type="match status" value="1"/>
</dbReference>
<keyword evidence="1 3" id="KW-0238">DNA-binding</keyword>
<reference evidence="3 4" key="1">
    <citation type="submission" date="2020-10" db="EMBL/GenBank/DDBJ databases">
        <title>Sequencing the genomes of 1000 actinobacteria strains.</title>
        <authorList>
            <person name="Klenk H.-P."/>
        </authorList>
    </citation>
    <scope>NUCLEOTIDE SEQUENCE [LARGE SCALE GENOMIC DNA]</scope>
    <source>
        <strain evidence="3 4">DSM 43748</strain>
    </source>
</reference>
<dbReference type="PANTHER" id="PTHR30204">
    <property type="entry name" value="REDOX-CYCLING DRUG-SENSING TRANSCRIPTIONAL ACTIVATOR SOXR"/>
    <property type="match status" value="1"/>
</dbReference>
<dbReference type="Gene3D" id="1.10.1660.10">
    <property type="match status" value="1"/>
</dbReference>
<dbReference type="Proteomes" id="UP000661607">
    <property type="component" value="Unassembled WGS sequence"/>
</dbReference>
<dbReference type="PRINTS" id="PR00040">
    <property type="entry name" value="HTHMERR"/>
</dbReference>
<dbReference type="RefSeq" id="WP_225958381.1">
    <property type="nucleotide sequence ID" value="NZ_BAAASY010000015.1"/>
</dbReference>
<evidence type="ECO:0000313" key="4">
    <source>
        <dbReference type="Proteomes" id="UP000661607"/>
    </source>
</evidence>
<dbReference type="PANTHER" id="PTHR30204:SF98">
    <property type="entry name" value="HTH-TYPE TRANSCRIPTIONAL REGULATOR ADHR"/>
    <property type="match status" value="1"/>
</dbReference>
<dbReference type="Pfam" id="PF13411">
    <property type="entry name" value="MerR_1"/>
    <property type="match status" value="1"/>
</dbReference>
<dbReference type="InterPro" id="IPR047057">
    <property type="entry name" value="MerR_fam"/>
</dbReference>
<dbReference type="SMART" id="SM00422">
    <property type="entry name" value="HTH_MERR"/>
    <property type="match status" value="1"/>
</dbReference>
<dbReference type="PROSITE" id="PS50937">
    <property type="entry name" value="HTH_MERR_2"/>
    <property type="match status" value="1"/>
</dbReference>
<evidence type="ECO:0000256" key="1">
    <source>
        <dbReference type="ARBA" id="ARBA00023125"/>
    </source>
</evidence>
<comment type="caution">
    <text evidence="3">The sequence shown here is derived from an EMBL/GenBank/DDBJ whole genome shotgun (WGS) entry which is preliminary data.</text>
</comment>
<dbReference type="InterPro" id="IPR000551">
    <property type="entry name" value="MerR-type_HTH_dom"/>
</dbReference>
<sequence>MPAMVVLNVGMKSNSMTIGQVADHFGLPTHVLRHWESVGLLSPDRVAGDRRRYTRDDLFRVASIVIAKQAGLPLPDIREFLAARDPAARKDVLRHNQRALQARMAALRSALDLLEAGMNCSHEDITTCPNYRAHLAGTVLAEANDEAEALADAILHGIVQAGLPENPFHDGSAPPPAS</sequence>
<protein>
    <submittedName>
        <fullName evidence="3">DNA-binding transcriptional MerR regulator</fullName>
    </submittedName>
</protein>
<name>A0ABR9K5Y7_9ACTN</name>
<organism evidence="3 4">
    <name type="scientific">Nonomuraea africana</name>
    <dbReference type="NCBI Taxonomy" id="46171"/>
    <lineage>
        <taxon>Bacteria</taxon>
        <taxon>Bacillati</taxon>
        <taxon>Actinomycetota</taxon>
        <taxon>Actinomycetes</taxon>
        <taxon>Streptosporangiales</taxon>
        <taxon>Streptosporangiaceae</taxon>
        <taxon>Nonomuraea</taxon>
    </lineage>
</organism>
<keyword evidence="4" id="KW-1185">Reference proteome</keyword>
<evidence type="ECO:0000259" key="2">
    <source>
        <dbReference type="PROSITE" id="PS50937"/>
    </source>
</evidence>
<proteinExistence type="predicted"/>
<dbReference type="CDD" id="cd00592">
    <property type="entry name" value="HTH_MerR-like"/>
    <property type="match status" value="1"/>
</dbReference>